<dbReference type="Pfam" id="PF16932">
    <property type="entry name" value="T4SS_TraI"/>
    <property type="match status" value="1"/>
</dbReference>
<accession>A0ABT7LRJ5</accession>
<reference evidence="1 2" key="1">
    <citation type="submission" date="2023-06" db="EMBL/GenBank/DDBJ databases">
        <title>Pelomonas sp. APW6 16S ribosomal RNA gene genome sequencing and assembly.</title>
        <authorList>
            <person name="Woo H."/>
        </authorList>
    </citation>
    <scope>NUCLEOTIDE SEQUENCE [LARGE SCALE GENOMIC DNA]</scope>
    <source>
        <strain evidence="1 2">APW6</strain>
    </source>
</reference>
<dbReference type="EMBL" id="JASVDS010000008">
    <property type="protein sequence ID" value="MDL5034350.1"/>
    <property type="molecule type" value="Genomic_DNA"/>
</dbReference>
<evidence type="ECO:0000313" key="1">
    <source>
        <dbReference type="EMBL" id="MDL5034350.1"/>
    </source>
</evidence>
<evidence type="ECO:0000313" key="2">
    <source>
        <dbReference type="Proteomes" id="UP001238603"/>
    </source>
</evidence>
<dbReference type="Proteomes" id="UP001238603">
    <property type="component" value="Unassembled WGS sequence"/>
</dbReference>
<organism evidence="1 2">
    <name type="scientific">Roseateles subflavus</name>
    <dbReference type="NCBI Taxonomy" id="3053353"/>
    <lineage>
        <taxon>Bacteria</taxon>
        <taxon>Pseudomonadati</taxon>
        <taxon>Pseudomonadota</taxon>
        <taxon>Betaproteobacteria</taxon>
        <taxon>Burkholderiales</taxon>
        <taxon>Sphaerotilaceae</taxon>
        <taxon>Roseateles</taxon>
    </lineage>
</organism>
<name>A0ABT7LRJ5_9BURK</name>
<gene>
    <name evidence="1" type="ORF">QRD43_20780</name>
</gene>
<dbReference type="RefSeq" id="WP_285984425.1">
    <property type="nucleotide sequence ID" value="NZ_JASVDS010000008.1"/>
</dbReference>
<dbReference type="InterPro" id="IPR031618">
    <property type="entry name" value="T4SS_TraI"/>
</dbReference>
<keyword evidence="2" id="KW-1185">Reference proteome</keyword>
<proteinExistence type="predicted"/>
<comment type="caution">
    <text evidence="1">The sequence shown here is derived from an EMBL/GenBank/DDBJ whole genome shotgun (WGS) entry which is preliminary data.</text>
</comment>
<sequence>MSAVTLLGGIAGFALLVAWSRPAEAQLAPAPEGRTSLSQLLNANAGNAAGVAVVRLSPVREAALGDTARALGAQAGLRDRSAELQAIISRSSAELDRRYRFSDLMMGVGILPAVISEARDAIAGDATVLRIAKSIYRIDEPARPVAIAPTWRDWLLVGLAADGQLQLPADPTLLPRDDAERAYWRQQVSESYRRGYDQADQVYALNLARLERTYLGMRRFYELYARGMVTAPTVLASSSVINREDPNTVAVGETVFRITAGTTFVDDDRSWQPLGK</sequence>
<protein>
    <submittedName>
        <fullName evidence="1">Type IV secretory system conjugative DNA transfer family protein</fullName>
    </submittedName>
</protein>